<dbReference type="EMBL" id="JYON01000028">
    <property type="protein sequence ID" value="KJH70066.1"/>
    <property type="molecule type" value="Genomic_DNA"/>
</dbReference>
<dbReference type="AlphaFoldDB" id="A0A0D8ZS72"/>
<keyword evidence="3" id="KW-1185">Reference proteome</keyword>
<feature type="compositionally biased region" description="Basic and acidic residues" evidence="1">
    <location>
        <begin position="87"/>
        <end position="96"/>
    </location>
</feature>
<evidence type="ECO:0000256" key="1">
    <source>
        <dbReference type="SAM" id="MobiDB-lite"/>
    </source>
</evidence>
<accession>A0A0D8ZS72</accession>
<name>A0A0D8ZS72_9CYAN</name>
<dbReference type="RefSeq" id="WP_045056491.1">
    <property type="nucleotide sequence ID" value="NZ_CAWMDP010000024.1"/>
</dbReference>
<organism evidence="2 3">
    <name type="scientific">Aliterella atlantica CENA595</name>
    <dbReference type="NCBI Taxonomy" id="1618023"/>
    <lineage>
        <taxon>Bacteria</taxon>
        <taxon>Bacillati</taxon>
        <taxon>Cyanobacteriota</taxon>
        <taxon>Cyanophyceae</taxon>
        <taxon>Chroococcidiopsidales</taxon>
        <taxon>Aliterellaceae</taxon>
        <taxon>Aliterella</taxon>
    </lineage>
</organism>
<dbReference type="OrthoDB" id="462798at2"/>
<comment type="caution">
    <text evidence="2">The sequence shown here is derived from an EMBL/GenBank/DDBJ whole genome shotgun (WGS) entry which is preliminary data.</text>
</comment>
<feature type="region of interest" description="Disordered" evidence="1">
    <location>
        <begin position="84"/>
        <end position="106"/>
    </location>
</feature>
<sequence>MPTPGKLELTIKINEFPANVQTVENGWKQFDIDIGEQIVSVTLKPKVFKKLEQAQENYPMWVAAIAGQMGEKTEKGFVLKEPNVQTFEKKPKEPKEGAAPITSAAS</sequence>
<evidence type="ECO:0000313" key="3">
    <source>
        <dbReference type="Proteomes" id="UP000032452"/>
    </source>
</evidence>
<protein>
    <submittedName>
        <fullName evidence="2">Fertility inhibition FinO-like protein</fullName>
    </submittedName>
</protein>
<dbReference type="STRING" id="1618023.UH38_20155"/>
<proteinExistence type="predicted"/>
<dbReference type="PATRIC" id="fig|1618023.3.peg.2072"/>
<reference evidence="2 3" key="1">
    <citation type="submission" date="2015-02" db="EMBL/GenBank/DDBJ databases">
        <title>Draft genome of a novel marine cyanobacterium (Chroococcales) isolated from South Atlantic Ocean.</title>
        <authorList>
            <person name="Rigonato J."/>
            <person name="Alvarenga D.O."/>
            <person name="Branco L.H."/>
            <person name="Varani A.M."/>
            <person name="Brandini F.P."/>
            <person name="Fiore M.F."/>
        </authorList>
    </citation>
    <scope>NUCLEOTIDE SEQUENCE [LARGE SCALE GENOMIC DNA]</scope>
    <source>
        <strain evidence="2 3">CENA595</strain>
    </source>
</reference>
<dbReference type="Proteomes" id="UP000032452">
    <property type="component" value="Unassembled WGS sequence"/>
</dbReference>
<gene>
    <name evidence="2" type="ORF">UH38_20155</name>
</gene>
<evidence type="ECO:0000313" key="2">
    <source>
        <dbReference type="EMBL" id="KJH70066.1"/>
    </source>
</evidence>